<dbReference type="Pfam" id="PF01266">
    <property type="entry name" value="DAO"/>
    <property type="match status" value="1"/>
</dbReference>
<dbReference type="InterPro" id="IPR006076">
    <property type="entry name" value="FAD-dep_OxRdtase"/>
</dbReference>
<dbReference type="OrthoDB" id="9794226at2"/>
<evidence type="ECO:0000256" key="1">
    <source>
        <dbReference type="ARBA" id="ARBA00023002"/>
    </source>
</evidence>
<keyword evidence="4" id="KW-1185">Reference proteome</keyword>
<gene>
    <name evidence="3" type="ORF">SAMN05421807_1185</name>
</gene>
<dbReference type="GO" id="GO:0005737">
    <property type="term" value="C:cytoplasm"/>
    <property type="evidence" value="ECO:0007669"/>
    <property type="project" value="TreeGrafter"/>
</dbReference>
<reference evidence="4" key="1">
    <citation type="submission" date="2016-11" db="EMBL/GenBank/DDBJ databases">
        <authorList>
            <person name="Varghese N."/>
            <person name="Submissions S."/>
        </authorList>
    </citation>
    <scope>NUCLEOTIDE SEQUENCE [LARGE SCALE GENOMIC DNA]</scope>
    <source>
        <strain evidence="4">CGMCC 1.6496</strain>
    </source>
</reference>
<organism evidence="3 4">
    <name type="scientific">Virgibacillus chiguensis</name>
    <dbReference type="NCBI Taxonomy" id="411959"/>
    <lineage>
        <taxon>Bacteria</taxon>
        <taxon>Bacillati</taxon>
        <taxon>Bacillota</taxon>
        <taxon>Bacilli</taxon>
        <taxon>Bacillales</taxon>
        <taxon>Bacillaceae</taxon>
        <taxon>Virgibacillus</taxon>
    </lineage>
</organism>
<dbReference type="Gene3D" id="3.50.50.60">
    <property type="entry name" value="FAD/NAD(P)-binding domain"/>
    <property type="match status" value="1"/>
</dbReference>
<dbReference type="RefSeq" id="WP_073012112.1">
    <property type="nucleotide sequence ID" value="NZ_FQXD01000018.1"/>
</dbReference>
<dbReference type="GO" id="GO:0016491">
    <property type="term" value="F:oxidoreductase activity"/>
    <property type="evidence" value="ECO:0007669"/>
    <property type="project" value="UniProtKB-KW"/>
</dbReference>
<evidence type="ECO:0000313" key="3">
    <source>
        <dbReference type="EMBL" id="SHH89535.1"/>
    </source>
</evidence>
<dbReference type="PANTHER" id="PTHR13847">
    <property type="entry name" value="SARCOSINE DEHYDROGENASE-RELATED"/>
    <property type="match status" value="1"/>
</dbReference>
<dbReference type="InterPro" id="IPR036188">
    <property type="entry name" value="FAD/NAD-bd_sf"/>
</dbReference>
<dbReference type="PANTHER" id="PTHR13847:SF287">
    <property type="entry name" value="FAD-DEPENDENT OXIDOREDUCTASE DOMAIN-CONTAINING PROTEIN 1"/>
    <property type="match status" value="1"/>
</dbReference>
<dbReference type="Proteomes" id="UP000184079">
    <property type="component" value="Unassembled WGS sequence"/>
</dbReference>
<name>A0A1M5WPL6_9BACI</name>
<protein>
    <submittedName>
        <fullName evidence="3">Glycine/D-amino acid oxidase</fullName>
    </submittedName>
</protein>
<evidence type="ECO:0000313" key="4">
    <source>
        <dbReference type="Proteomes" id="UP000184079"/>
    </source>
</evidence>
<sequence>MKKQVDMIIVGGGVIGSSIAYHLLQDGFEGEVTIFEKDNTYAFASTPRSAGGFRQLFTTSVNIQLSRYGLQKYKTFPEDMAVDGGLANIDFKQRGYLFLANKENIESFRKQHQLQRKHGVPAELLMKEELCSIIPELHTDDLRGGLYCSEDGYLDPYSVMQGYVRKAKQLGGRYVYEEVDTIIKERGRVRGVILKNGDSYKAPVVINCAGPWAAELSEKAGMPLPIVPLKRQIIQFNIADPLKKELPLTIDPSGVYFRHEGSSLITGYSEKVRPGIEFSWQRSFFEEQLWPVLAKRIANFERAKIKRGWAGLYSHNIKDQNAIIGEHPQLNGYYMACGFSGHGMQQAPGVGKGLSELIRTGKYETLDLSPLRFERFASNELIVEGGIV</sequence>
<keyword evidence="1" id="KW-0560">Oxidoreductase</keyword>
<evidence type="ECO:0000259" key="2">
    <source>
        <dbReference type="Pfam" id="PF01266"/>
    </source>
</evidence>
<dbReference type="SUPFAM" id="SSF51905">
    <property type="entry name" value="FAD/NAD(P)-binding domain"/>
    <property type="match status" value="1"/>
</dbReference>
<dbReference type="Gene3D" id="3.30.9.10">
    <property type="entry name" value="D-Amino Acid Oxidase, subunit A, domain 2"/>
    <property type="match status" value="1"/>
</dbReference>
<dbReference type="AlphaFoldDB" id="A0A1M5WPL6"/>
<proteinExistence type="predicted"/>
<dbReference type="EMBL" id="FQXD01000018">
    <property type="protein sequence ID" value="SHH89535.1"/>
    <property type="molecule type" value="Genomic_DNA"/>
</dbReference>
<accession>A0A1M5WPL6</accession>
<dbReference type="GO" id="GO:0032981">
    <property type="term" value="P:mitochondrial respiratory chain complex I assembly"/>
    <property type="evidence" value="ECO:0007669"/>
    <property type="project" value="TreeGrafter"/>
</dbReference>
<feature type="domain" description="FAD dependent oxidoreductase" evidence="2">
    <location>
        <begin position="6"/>
        <end position="357"/>
    </location>
</feature>